<protein>
    <submittedName>
        <fullName evidence="2">Uncharacterized protein</fullName>
    </submittedName>
</protein>
<proteinExistence type="predicted"/>
<keyword evidence="1" id="KW-0175">Coiled coil</keyword>
<accession>A0A0H4IIY4</accession>
<evidence type="ECO:0000256" key="1">
    <source>
        <dbReference type="SAM" id="Coils"/>
    </source>
</evidence>
<dbReference type="Proteomes" id="UP000222247">
    <property type="component" value="Segment"/>
</dbReference>
<sequence>MSKEDGEGTILRQYTFYNAQDVDDTVARLNSKIRELESSIESLQSMRPHWAKGYTSDSMAAQGQTAALSQIWSYLGVDNQTDAMQKLRELNKEN</sequence>
<dbReference type="EMBL" id="KJ133689">
    <property type="protein sequence ID" value="AKO59101.1"/>
    <property type="molecule type" value="Genomic_DNA"/>
</dbReference>
<feature type="coiled-coil region" evidence="1">
    <location>
        <begin position="19"/>
        <end position="46"/>
    </location>
</feature>
<reference evidence="2 3" key="1">
    <citation type="journal article" date="2015" name="Virol. J.">
        <title>Whole genome sequence comparison of ten diagnostic brucellaphages propagated on two Brucella abortus hosts.</title>
        <authorList>
            <person name="Tevdoradze E."/>
            <person name="Farlow J."/>
            <person name="Kotorashvili A."/>
            <person name="Skhirtladze N."/>
            <person name="Antadze I."/>
            <person name="Gunia S."/>
            <person name="Balarjishvili N."/>
            <person name="Kvachadze L."/>
            <person name="Kutateladze M."/>
        </authorList>
    </citation>
    <scope>NUCLEOTIDE SEQUENCE [LARGE SCALE GENOMIC DNA]</scope>
</reference>
<evidence type="ECO:0000313" key="3">
    <source>
        <dbReference type="Proteomes" id="UP000222247"/>
    </source>
</evidence>
<gene>
    <name evidence="2" type="ORF">p02141_55</name>
</gene>
<organism evidence="2 3">
    <name type="scientific">Brucella phage 02_141</name>
    <dbReference type="NCBI Taxonomy" id="1667364"/>
    <lineage>
        <taxon>Viruses</taxon>
        <taxon>Duplodnaviria</taxon>
        <taxon>Heunggongvirae</taxon>
        <taxon>Uroviricota</taxon>
        <taxon>Caudoviricetes</taxon>
        <taxon>Perisivirus</taxon>
        <taxon>Perisivirus Tb</taxon>
    </lineage>
</organism>
<name>A0A0H4IIY4_9CAUD</name>
<evidence type="ECO:0000313" key="2">
    <source>
        <dbReference type="EMBL" id="AKO59101.1"/>
    </source>
</evidence>